<dbReference type="Pfam" id="PF06580">
    <property type="entry name" value="His_kinase"/>
    <property type="match status" value="1"/>
</dbReference>
<comment type="caution">
    <text evidence="9">The sequence shown here is derived from an EMBL/GenBank/DDBJ whole genome shotgun (WGS) entry which is preliminary data.</text>
</comment>
<dbReference type="OrthoDB" id="759642at2"/>
<protein>
    <submittedName>
        <fullName evidence="9">Two-component system sensor histidine kinase YesM</fullName>
    </submittedName>
</protein>
<dbReference type="PANTHER" id="PTHR34220:SF7">
    <property type="entry name" value="SENSOR HISTIDINE KINASE YPDA"/>
    <property type="match status" value="1"/>
</dbReference>
<keyword evidence="7" id="KW-1133">Transmembrane helix</keyword>
<dbReference type="PROSITE" id="PS50885">
    <property type="entry name" value="HAMP"/>
    <property type="match status" value="1"/>
</dbReference>
<proteinExistence type="predicted"/>
<evidence type="ECO:0000313" key="10">
    <source>
        <dbReference type="Proteomes" id="UP000252415"/>
    </source>
</evidence>
<dbReference type="Proteomes" id="UP000252415">
    <property type="component" value="Unassembled WGS sequence"/>
</dbReference>
<evidence type="ECO:0000313" key="9">
    <source>
        <dbReference type="EMBL" id="RCW42036.1"/>
    </source>
</evidence>
<dbReference type="InterPro" id="IPR050640">
    <property type="entry name" value="Bact_2-comp_sensor_kinase"/>
</dbReference>
<dbReference type="EMBL" id="QPJD01000019">
    <property type="protein sequence ID" value="RCW42036.1"/>
    <property type="molecule type" value="Genomic_DNA"/>
</dbReference>
<keyword evidence="2" id="KW-1003">Cell membrane</keyword>
<accession>A0A368VPZ5</accession>
<dbReference type="InterPro" id="IPR036890">
    <property type="entry name" value="HATPase_C_sf"/>
</dbReference>
<dbReference type="InterPro" id="IPR003594">
    <property type="entry name" value="HATPase_dom"/>
</dbReference>
<evidence type="ECO:0000256" key="6">
    <source>
        <dbReference type="ARBA" id="ARBA00023136"/>
    </source>
</evidence>
<evidence type="ECO:0000256" key="2">
    <source>
        <dbReference type="ARBA" id="ARBA00022475"/>
    </source>
</evidence>
<feature type="transmembrane region" description="Helical" evidence="7">
    <location>
        <begin position="281"/>
        <end position="304"/>
    </location>
</feature>
<dbReference type="SUPFAM" id="SSF55874">
    <property type="entry name" value="ATPase domain of HSP90 chaperone/DNA topoisomerase II/histidine kinase"/>
    <property type="match status" value="1"/>
</dbReference>
<keyword evidence="7" id="KW-0812">Transmembrane</keyword>
<keyword evidence="3" id="KW-0597">Phosphoprotein</keyword>
<dbReference type="Pfam" id="PF02518">
    <property type="entry name" value="HATPase_c"/>
    <property type="match status" value="1"/>
</dbReference>
<dbReference type="InterPro" id="IPR010559">
    <property type="entry name" value="Sig_transdc_His_kin_internal"/>
</dbReference>
<evidence type="ECO:0000259" key="8">
    <source>
        <dbReference type="PROSITE" id="PS50885"/>
    </source>
</evidence>
<keyword evidence="5 9" id="KW-0418">Kinase</keyword>
<sequence length="583" mass="67161">MKFGKSIRTRLIIGFMGVMLPVVVYMLINNSYSREIVREKVSETYRNTLDIFVGQTDHNLAQINDYLYKMSVLDSDVGLLMSFPMDSDGYTLTKIRIDAKLNRDVGVYNLIDAVFLYHHNDIIFGTNSVYNDTKNIIKSHMDNMTTAENLAHNDQQTWEVRADDRMPGKYFLINFIKVSEELYVGAIIKVKDINTMLSIQWSDGDIGHNGIYLREDNRLVQALTESLSPLDLNDEILKEPYESLTDHETGADYLVMNRMSERVNIAYQVVIPEETLLRNLLFFRNVTLFAPIGFLAILLLYLFFMRNMLFKPLHELILGMKKISLGMLDVRLKKNKSLEFEFLGNTFNIMAEQIKTLKIDVYEEQLRVKQGELKQLQAQINPHFYMNSLNIIYNLAALNDTETVKKMSLHLADYFRFIMKANRDTITLKEELTHIENYITIQKIRFPDKLQCTFEGMDTILNYPIAALTIQPFVENSIIHGFKNRRQLFQIHIRAEMTEDNGFALTISDNGVGFSPEVLKKLQNKEPLQHEEKSSLGIMNVIHRLDLLYGERTSITFGNHSEGSGAIVTIVFPKPLEGGRAVV</sequence>
<dbReference type="Pfam" id="PF00672">
    <property type="entry name" value="HAMP"/>
    <property type="match status" value="1"/>
</dbReference>
<keyword evidence="6 7" id="KW-0472">Membrane</keyword>
<dbReference type="Gene3D" id="3.30.565.10">
    <property type="entry name" value="Histidine kinase-like ATPase, C-terminal domain"/>
    <property type="match status" value="1"/>
</dbReference>
<evidence type="ECO:0000256" key="5">
    <source>
        <dbReference type="ARBA" id="ARBA00022777"/>
    </source>
</evidence>
<evidence type="ECO:0000256" key="3">
    <source>
        <dbReference type="ARBA" id="ARBA00022553"/>
    </source>
</evidence>
<reference evidence="9 10" key="1">
    <citation type="submission" date="2018-07" db="EMBL/GenBank/DDBJ databases">
        <title>Genomic Encyclopedia of Type Strains, Phase III (KMG-III): the genomes of soil and plant-associated and newly described type strains.</title>
        <authorList>
            <person name="Whitman W."/>
        </authorList>
    </citation>
    <scope>NUCLEOTIDE SEQUENCE [LARGE SCALE GENOMIC DNA]</scope>
    <source>
        <strain evidence="9 10">CECT 7506</strain>
    </source>
</reference>
<dbReference type="RefSeq" id="WP_114383279.1">
    <property type="nucleotide sequence ID" value="NZ_QPJD01000019.1"/>
</dbReference>
<dbReference type="SMART" id="SM00304">
    <property type="entry name" value="HAMP"/>
    <property type="match status" value="1"/>
</dbReference>
<keyword evidence="4" id="KW-0808">Transferase</keyword>
<dbReference type="CDD" id="cd06225">
    <property type="entry name" value="HAMP"/>
    <property type="match status" value="1"/>
</dbReference>
<feature type="domain" description="HAMP" evidence="8">
    <location>
        <begin position="307"/>
        <end position="359"/>
    </location>
</feature>
<evidence type="ECO:0000256" key="4">
    <source>
        <dbReference type="ARBA" id="ARBA00022679"/>
    </source>
</evidence>
<dbReference type="Gene3D" id="6.10.340.10">
    <property type="match status" value="1"/>
</dbReference>
<name>A0A368VPZ5_9BACL</name>
<organism evidence="9 10">
    <name type="scientific">Paenibacillus prosopidis</name>
    <dbReference type="NCBI Taxonomy" id="630520"/>
    <lineage>
        <taxon>Bacteria</taxon>
        <taxon>Bacillati</taxon>
        <taxon>Bacillota</taxon>
        <taxon>Bacilli</taxon>
        <taxon>Bacillales</taxon>
        <taxon>Paenibacillaceae</taxon>
        <taxon>Paenibacillus</taxon>
    </lineage>
</organism>
<dbReference type="InterPro" id="IPR003660">
    <property type="entry name" value="HAMP_dom"/>
</dbReference>
<feature type="transmembrane region" description="Helical" evidence="7">
    <location>
        <begin position="12"/>
        <end position="28"/>
    </location>
</feature>
<evidence type="ECO:0000256" key="1">
    <source>
        <dbReference type="ARBA" id="ARBA00004651"/>
    </source>
</evidence>
<keyword evidence="10" id="KW-1185">Reference proteome</keyword>
<dbReference type="GO" id="GO:0000155">
    <property type="term" value="F:phosphorelay sensor kinase activity"/>
    <property type="evidence" value="ECO:0007669"/>
    <property type="project" value="InterPro"/>
</dbReference>
<dbReference type="AlphaFoldDB" id="A0A368VPZ5"/>
<evidence type="ECO:0000256" key="7">
    <source>
        <dbReference type="SAM" id="Phobius"/>
    </source>
</evidence>
<gene>
    <name evidence="9" type="ORF">DFP97_11917</name>
</gene>
<dbReference type="GO" id="GO:0005886">
    <property type="term" value="C:plasma membrane"/>
    <property type="evidence" value="ECO:0007669"/>
    <property type="project" value="UniProtKB-SubCell"/>
</dbReference>
<dbReference type="PANTHER" id="PTHR34220">
    <property type="entry name" value="SENSOR HISTIDINE KINASE YPDA"/>
    <property type="match status" value="1"/>
</dbReference>
<comment type="subcellular location">
    <subcellularLocation>
        <location evidence="1">Cell membrane</location>
        <topology evidence="1">Multi-pass membrane protein</topology>
    </subcellularLocation>
</comment>